<dbReference type="Gene3D" id="1.20.120.330">
    <property type="entry name" value="Nucleotidyltransferases domain 2"/>
    <property type="match status" value="1"/>
</dbReference>
<feature type="region of interest" description="Disordered" evidence="1">
    <location>
        <begin position="2065"/>
        <end position="2124"/>
    </location>
</feature>
<dbReference type="InterPro" id="IPR036890">
    <property type="entry name" value="HATPase_C_sf"/>
</dbReference>
<keyword evidence="3" id="KW-1185">Reference proteome</keyword>
<evidence type="ECO:0000259" key="2">
    <source>
        <dbReference type="PROSITE" id="PS50910"/>
    </source>
</evidence>
<feature type="compositionally biased region" description="Basic residues" evidence="1">
    <location>
        <begin position="2103"/>
        <end position="2115"/>
    </location>
</feature>
<dbReference type="Proteomes" id="UP000515135">
    <property type="component" value="Unplaced"/>
</dbReference>
<dbReference type="PANTHER" id="PTHR46919:SF2">
    <property type="entry name" value="SACSIN"/>
    <property type="match status" value="1"/>
</dbReference>
<dbReference type="PANTHER" id="PTHR46919">
    <property type="entry name" value="ZINC FINGER, C3HC4 TYPE (RING FINGER) FAMILY PROTEIN"/>
    <property type="match status" value="1"/>
</dbReference>
<feature type="domain" description="HEPN" evidence="2">
    <location>
        <begin position="2209"/>
        <end position="2325"/>
    </location>
</feature>
<dbReference type="Pfam" id="PF05168">
    <property type="entry name" value="HEPN"/>
    <property type="match status" value="1"/>
</dbReference>
<proteinExistence type="predicted"/>
<dbReference type="PROSITE" id="PS50910">
    <property type="entry name" value="HEPN"/>
    <property type="match status" value="1"/>
</dbReference>
<evidence type="ECO:0000256" key="1">
    <source>
        <dbReference type="SAM" id="MobiDB-lite"/>
    </source>
</evidence>
<dbReference type="SUPFAM" id="SSF55874">
    <property type="entry name" value="ATPase domain of HSP90 chaperone/DNA topoisomerase II/histidine kinase"/>
    <property type="match status" value="1"/>
</dbReference>
<gene>
    <name evidence="4" type="primary">LOC109465677</name>
</gene>
<sequence length="2333" mass="264675">MMVNFLPWKLLLERAKSFEKLYLETDPHQALNKMTFLYNFVEATPALEEDKTNMTNLARLAVTHLLIVAKKPPRDRGESLSNFCHAIYSLLQRTACTRASKQKCYFSDDVVQTTLINSGTPFIYMNRGFVTPRYLAFENPGRPMRLLSVVSDEVRPYSSFLRSCGVRQFFEAADFVDALENMASEYGCHQLGGCDLEDALALAENLEREHSRLVKMGLSGIKLTSNKVFLPDRNGALRLVSQLAYNDANWLEEDPSILYVHDDIPYRRAVHFFGVKTVRSKLVDQTAEDFCDIGEDFGQGEELTDRIKGILDSYSAGVDIFKELLQNADDAGATEVKFIYDTRRHSGKKVFGTEWKHLQGPALLVYNNKTFSQSDIDAIQKIGKGNKQEKGSAIGKFGVGFNAVYHITDCPSFITDSQWMCIFDPHTRYVPGAKMTKPGRLVPVETLQDKFPDVLETFLVPDDQAPLRGSTLFRFPLRSEEMPPSKITDVMLHPTDIHSMMTSFSEEASQAILFLNHIEKVSFASIEGIEGNAQMSQTHEYYIEHNVVRKILSEAARKKRDTIVYHVNVQLADDRKTVSTHDILSITPIQKTYQVDVEETNGRQGSVSRWLISERVGFDKQPDLHADELSFARLKCIMPRVAVAALLEESRQSRKKFYGKAFCYLPLPMQPTCLPVHINGHFALDSSRRNLASSGLHGKWNELLKTQLLAPAYFDLLVAARDMLLSPQSSIGFRLKLKQYCSLFPFVNKGAEAVSFNTLAAEVYRIIANRNENLLPVVVEGEQSGVYFERPGDCLFEDERGDVNSTESPDHTLSHAAKKVLLFIGCNVVEAKYMGDVYTDFLHAGSLVKQFSPVSVIEWLRARYLPDLQDTCLTDENAVCLKDVLDYCLYPVRIGTKSLDSSLHGVPLLLAQDRNLYKFNKEKHVFVSRYHWLVSEKYSCLFAHESLVQMLYSLLHLDPKCTVLKHFDIQDMASLANRYSNVFPRECLIKTEGHYPWRPDKARTEPTMEWIKLLWRFLLECTRDLKGLSPVRDWQIIPSNRPSLFSLANAKTTFSIEPRVSRRVLDILNKLGCPFVNGDLLGRQGLDILHSSLASPVNSKDGITVLGVLMNEGRRLEGILNDQECNDLLLHLQRDICDIRQSHRLVDTLTSLPVFQTLDGAQISIYGVREILVLETSVPNSPSIINTLLHYAGCVVLRRYESLLALYRVLGVKTVSQVTLHTQYVLPAFPHLRTSKGRILYMTYIKDQILPSLPYASPDRYQLLTRLSSTAFIPNIDGELVTADKFYIPFEPLFVIAKDHVDFIHFPPKPYCGEAWIDFLVDVGLQTNMHPSRYLQCVKTVEEQFHERQYVDTSSLEQLAEALVTYMFKQEHYPQDVLEEVSRTRFMPCHRASKYLTDIYPSAGKKTTCFRGSVTSDQESLVWTTSMALPEWASPPTDHLKTVLGVQNSPTLTDVIDNCINICSKVDDGDVDRNVRCIMPRIYHFLQESCSKSPSHCFENTALLPGKVCDNCQLISRKLTRIPCVIVEVGSSHQFGVGVKVVFEMSNEDRSVFGRHLFRLFRKLAPYEALFRCLGATENVTLAKYAHVLNELVHRYGSDTVLGEDTIPWKTACAAVGRIVELSCGEDGPEEWYDFKSQTSQPILYLPTEQNTLVPSQDIVIIESKDYDPSIVKNLDKNVLTPWLRLSQVAVESIPEDLRPVFLSDITDEQLSTRSTPCKDGQECPFLTFYATTFQDQRFCRLLALAISVRGKFADKSELIPKVRAKLADIELHCYNTIELQQIDIQNEGILSRKGKEMLVYLSVKSSGDGSNHVNMYLKHGANSGGSAHVPFNIQLARALCDVFKEYDMDLESVLDEVMKLQPTTDTLDVVRYESLQRTQDVFPLGSSCTESRVSHRPDIEFEEGEIVAYRLPSAGQQEHIFHAIFGKVVKEEKVDDLNKKEDGAIASEEELALQTQTSMILDFERIFEVRVNYDDEIMPVKITDLYKINENQAVQVMVEAEAFLHVTHVLKGAWELEEDDHKRVVGRLFLYWHPKSNQSNEDYAQRVVEHIRLEIKRLLREDEESPPSLVDHKSGLSVGRHGSNEVHFNERGSGYEGSPRRTGLHRRRSGRKITSRSSRPLFLHDDSKMISQEEIPRVKRKSHGRKLCDSDYDGIFSQLEDHTIGQRTHSERCNIVVGGFGGLSPRVISDRTQPRGVRPNHGEARRWFEQAKNDFLAAKHCFDGGFYCNAASMCHQAVEKALKAALFVVDGSQYRGHGLTQLAKKVATRQHAFNDVVHITFQLSRLKCNNDMPRYPDQWASPGIPAAAYSKRDIRDMLSMTDEVLGHVSSLM</sequence>
<name>A0A6P4Y2A8_BRABE</name>
<dbReference type="InterPro" id="IPR058210">
    <property type="entry name" value="SACS/Nov_dom"/>
</dbReference>
<dbReference type="SMART" id="SM00748">
    <property type="entry name" value="HEPN"/>
    <property type="match status" value="1"/>
</dbReference>
<organism evidence="3 4">
    <name type="scientific">Branchiostoma belcheri</name>
    <name type="common">Amphioxus</name>
    <dbReference type="NCBI Taxonomy" id="7741"/>
    <lineage>
        <taxon>Eukaryota</taxon>
        <taxon>Metazoa</taxon>
        <taxon>Chordata</taxon>
        <taxon>Cephalochordata</taxon>
        <taxon>Leptocardii</taxon>
        <taxon>Amphioxiformes</taxon>
        <taxon>Branchiostomatidae</taxon>
        <taxon>Branchiostoma</taxon>
    </lineage>
</organism>
<dbReference type="SUPFAM" id="SSF81593">
    <property type="entry name" value="Nucleotidyltransferase substrate binding subunit/domain"/>
    <property type="match status" value="1"/>
</dbReference>
<dbReference type="GeneID" id="109465677"/>
<dbReference type="KEGG" id="bbel:109465677"/>
<dbReference type="NCBIfam" id="NF047352">
    <property type="entry name" value="P_loop_sacsin"/>
    <property type="match status" value="1"/>
</dbReference>
<evidence type="ECO:0000313" key="4">
    <source>
        <dbReference type="RefSeq" id="XP_019618618.1"/>
    </source>
</evidence>
<evidence type="ECO:0000313" key="3">
    <source>
        <dbReference type="Proteomes" id="UP000515135"/>
    </source>
</evidence>
<reference evidence="4" key="1">
    <citation type="submission" date="2025-08" db="UniProtKB">
        <authorList>
            <consortium name="RefSeq"/>
        </authorList>
    </citation>
    <scope>IDENTIFICATION</scope>
    <source>
        <tissue evidence="4">Gonad</tissue>
    </source>
</reference>
<accession>A0A6P4Y2A8</accession>
<dbReference type="OrthoDB" id="8914788at2759"/>
<protein>
    <submittedName>
        <fullName evidence="4">LOW QUALITY PROTEIN: sacsin-like</fullName>
    </submittedName>
</protein>
<dbReference type="RefSeq" id="XP_019618618.1">
    <property type="nucleotide sequence ID" value="XM_019763059.1"/>
</dbReference>
<dbReference type="Pfam" id="PF25794">
    <property type="entry name" value="SACS"/>
    <property type="match status" value="1"/>
</dbReference>
<dbReference type="InterPro" id="IPR036869">
    <property type="entry name" value="J_dom_sf"/>
</dbReference>
<dbReference type="Gene3D" id="1.10.287.110">
    <property type="entry name" value="DnaJ domain"/>
    <property type="match status" value="1"/>
</dbReference>
<dbReference type="InterPro" id="IPR007842">
    <property type="entry name" value="HEPN_dom"/>
</dbReference>